<dbReference type="InParanoid" id="A0A218Z5R4"/>
<dbReference type="Proteomes" id="UP000242519">
    <property type="component" value="Unassembled WGS sequence"/>
</dbReference>
<name>A0A218Z5R4_9HELO</name>
<organism evidence="2 3">
    <name type="scientific">Diplocarpon coronariae</name>
    <dbReference type="NCBI Taxonomy" id="2795749"/>
    <lineage>
        <taxon>Eukaryota</taxon>
        <taxon>Fungi</taxon>
        <taxon>Dikarya</taxon>
        <taxon>Ascomycota</taxon>
        <taxon>Pezizomycotina</taxon>
        <taxon>Leotiomycetes</taxon>
        <taxon>Helotiales</taxon>
        <taxon>Drepanopezizaceae</taxon>
        <taxon>Diplocarpon</taxon>
    </lineage>
</organism>
<reference evidence="2 3" key="1">
    <citation type="submission" date="2017-04" db="EMBL/GenBank/DDBJ databases">
        <title>Draft genome sequence of Marssonina coronaria NL1: causal agent of apple blotch.</title>
        <authorList>
            <person name="Cheng Q."/>
        </authorList>
    </citation>
    <scope>NUCLEOTIDE SEQUENCE [LARGE SCALE GENOMIC DNA]</scope>
    <source>
        <strain evidence="2 3">NL1</strain>
    </source>
</reference>
<gene>
    <name evidence="2" type="ORF">B2J93_3510</name>
</gene>
<evidence type="ECO:0000313" key="3">
    <source>
        <dbReference type="Proteomes" id="UP000242519"/>
    </source>
</evidence>
<sequence length="185" mass="20106">MRRRFLPAIVTAADIGSGSSQAETACEYVCCQVIHYLPEASTIEIVVNAPCLTLTALPSPLGGKATWACTRKDDQVSRRGNPSDLRPQHHGSRLPTVRTPDDAEGLDACCEARGAGRGGRSAVEVATEQTHDVDRVARLTPTSHVLMVGMVLGTSTLVSRHGHILVRMRMVFCSFSRHRCTDLIW</sequence>
<comment type="caution">
    <text evidence="2">The sequence shown here is derived from an EMBL/GenBank/DDBJ whole genome shotgun (WGS) entry which is preliminary data.</text>
</comment>
<protein>
    <submittedName>
        <fullName evidence="2">Uncharacterized protein</fullName>
    </submittedName>
</protein>
<accession>A0A218Z5R4</accession>
<proteinExistence type="predicted"/>
<evidence type="ECO:0000256" key="1">
    <source>
        <dbReference type="SAM" id="MobiDB-lite"/>
    </source>
</evidence>
<dbReference type="EMBL" id="MZNU01000204">
    <property type="protein sequence ID" value="OWP02930.1"/>
    <property type="molecule type" value="Genomic_DNA"/>
</dbReference>
<feature type="region of interest" description="Disordered" evidence="1">
    <location>
        <begin position="72"/>
        <end position="98"/>
    </location>
</feature>
<evidence type="ECO:0000313" key="2">
    <source>
        <dbReference type="EMBL" id="OWP02930.1"/>
    </source>
</evidence>
<keyword evidence="3" id="KW-1185">Reference proteome</keyword>
<dbReference type="AlphaFoldDB" id="A0A218Z5R4"/>